<dbReference type="Proteomes" id="UP001241169">
    <property type="component" value="Unassembled WGS sequence"/>
</dbReference>
<comment type="caution">
    <text evidence="1">The sequence shown here is derived from an EMBL/GenBank/DDBJ whole genome shotgun (WGS) entry which is preliminary data.</text>
</comment>
<dbReference type="RefSeq" id="XP_060344261.1">
    <property type="nucleotide sequence ID" value="XM_060496728.1"/>
</dbReference>
<reference evidence="1 2" key="1">
    <citation type="submission" date="2016-10" db="EMBL/GenBank/DDBJ databases">
        <title>The genome sequence of Colletotrichum fioriniae PJ7.</title>
        <authorList>
            <person name="Baroncelli R."/>
        </authorList>
    </citation>
    <scope>NUCLEOTIDE SEQUENCE [LARGE SCALE GENOMIC DNA]</scope>
    <source>
        <strain evidence="1 2">IMI 384185</strain>
    </source>
</reference>
<proteinExistence type="predicted"/>
<evidence type="ECO:0000313" key="2">
    <source>
        <dbReference type="Proteomes" id="UP001241169"/>
    </source>
</evidence>
<evidence type="ECO:0000313" key="1">
    <source>
        <dbReference type="EMBL" id="KAK1527914.1"/>
    </source>
</evidence>
<accession>A0ABQ9S6I1</accession>
<organism evidence="1 2">
    <name type="scientific">Colletotrichum paranaense</name>
    <dbReference type="NCBI Taxonomy" id="1914294"/>
    <lineage>
        <taxon>Eukaryota</taxon>
        <taxon>Fungi</taxon>
        <taxon>Dikarya</taxon>
        <taxon>Ascomycota</taxon>
        <taxon>Pezizomycotina</taxon>
        <taxon>Sordariomycetes</taxon>
        <taxon>Hypocreomycetidae</taxon>
        <taxon>Glomerellales</taxon>
        <taxon>Glomerellaceae</taxon>
        <taxon>Colletotrichum</taxon>
        <taxon>Colletotrichum acutatum species complex</taxon>
    </lineage>
</organism>
<dbReference type="GeneID" id="85380627"/>
<keyword evidence="2" id="KW-1185">Reference proteome</keyword>
<gene>
    <name evidence="1" type="ORF">CPAR01_12472</name>
</gene>
<name>A0ABQ9S6I1_9PEZI</name>
<sequence length="166" mass="17681">MTPVRSNSNSNSNAAAAGPTTASVSGFKAFLCFQPLSGGPCPAPTIVPTPGRTSNLGPFSQTCQSGRLPRQGEGDGHAFLVAEGERVEGEPLRTLFIHGICTTLSRIFSRRSAACYTRTPSPFFPPALVSMKTPNSRPHKTTELCPLARRLIITTITTQKTLRLPA</sequence>
<dbReference type="EMBL" id="MOPA01000011">
    <property type="protein sequence ID" value="KAK1527914.1"/>
    <property type="molecule type" value="Genomic_DNA"/>
</dbReference>
<protein>
    <submittedName>
        <fullName evidence="1">Uncharacterized protein</fullName>
    </submittedName>
</protein>